<organism evidence="10 12">
    <name type="scientific">Ooceraea biroi</name>
    <name type="common">Clonal raider ant</name>
    <name type="synonym">Cerapachys biroi</name>
    <dbReference type="NCBI Taxonomy" id="2015173"/>
    <lineage>
        <taxon>Eukaryota</taxon>
        <taxon>Metazoa</taxon>
        <taxon>Ecdysozoa</taxon>
        <taxon>Arthropoda</taxon>
        <taxon>Hexapoda</taxon>
        <taxon>Insecta</taxon>
        <taxon>Pterygota</taxon>
        <taxon>Neoptera</taxon>
        <taxon>Endopterygota</taxon>
        <taxon>Hymenoptera</taxon>
        <taxon>Apocrita</taxon>
        <taxon>Aculeata</taxon>
        <taxon>Formicoidea</taxon>
        <taxon>Formicidae</taxon>
        <taxon>Dorylinae</taxon>
        <taxon>Ooceraea</taxon>
    </lineage>
</organism>
<dbReference type="InterPro" id="IPR000571">
    <property type="entry name" value="Znf_CCCH"/>
</dbReference>
<gene>
    <name evidence="11" type="ORF">DMN91_011014</name>
    <name evidence="10" type="ORF">X777_16890</name>
</gene>
<dbReference type="SMART" id="SM00356">
    <property type="entry name" value="ZnF_C3H1"/>
    <property type="match status" value="2"/>
</dbReference>
<feature type="domain" description="C3H1-type" evidence="9">
    <location>
        <begin position="213"/>
        <end position="241"/>
    </location>
</feature>
<feature type="compositionally biased region" description="Basic and acidic residues" evidence="8">
    <location>
        <begin position="512"/>
        <end position="526"/>
    </location>
</feature>
<evidence type="ECO:0000256" key="7">
    <source>
        <dbReference type="SAM" id="Coils"/>
    </source>
</evidence>
<dbReference type="InterPro" id="IPR003954">
    <property type="entry name" value="RRM_euk-type"/>
</dbReference>
<dbReference type="Proteomes" id="UP000279307">
    <property type="component" value="Chromosome 11"/>
</dbReference>
<keyword evidence="1 6" id="KW-0479">Metal-binding</keyword>
<dbReference type="OMA" id="RKCPKGN"/>
<evidence type="ECO:0000313" key="13">
    <source>
        <dbReference type="Proteomes" id="UP000279307"/>
    </source>
</evidence>
<dbReference type="GO" id="GO:1990904">
    <property type="term" value="C:ribonucleoprotein complex"/>
    <property type="evidence" value="ECO:0007669"/>
    <property type="project" value="UniProtKB-KW"/>
</dbReference>
<evidence type="ECO:0000256" key="1">
    <source>
        <dbReference type="ARBA" id="ARBA00022723"/>
    </source>
</evidence>
<evidence type="ECO:0000256" key="3">
    <source>
        <dbReference type="ARBA" id="ARBA00022771"/>
    </source>
</evidence>
<dbReference type="AlphaFoldDB" id="A0A026WTD8"/>
<dbReference type="SMART" id="SM00361">
    <property type="entry name" value="RRM_1"/>
    <property type="match status" value="1"/>
</dbReference>
<dbReference type="InterPro" id="IPR009145">
    <property type="entry name" value="U2AF_small"/>
</dbReference>
<keyword evidence="10" id="KW-0687">Ribonucleoprotein</keyword>
<dbReference type="GO" id="GO:0008270">
    <property type="term" value="F:zinc ion binding"/>
    <property type="evidence" value="ECO:0007669"/>
    <property type="project" value="UniProtKB-KW"/>
</dbReference>
<dbReference type="Pfam" id="PF00642">
    <property type="entry name" value="zf-CCCH"/>
    <property type="match status" value="1"/>
</dbReference>
<evidence type="ECO:0000313" key="10">
    <source>
        <dbReference type="EMBL" id="EZA58931.1"/>
    </source>
</evidence>
<evidence type="ECO:0000313" key="12">
    <source>
        <dbReference type="Proteomes" id="UP000053097"/>
    </source>
</evidence>
<sequence length="533" mass="64045">MLPGNQYGVGDVYTPASLVGRMPVSIVIIFRYFVRRSVYLPVFRMEKTRSTRLRHRQWRRIAKRERRRRLRRKAAQKRDTEEDQLRAALERDADYLNWRVEQEKLEEEREAREQEELAKQERLWLKEEVRAQKEWQVLQEQRAKEEQERLEQQMKNLEEFKARQEAFQKKKEEEKQKREEQFRKQEQLQKEIDDYIDNGVQTPEPLREVVDSQPSKDLCPFFTKTGACRYGDACSKNHRRVLLSKVIMVPGFYSHFSLEKNSAEYDTDVALEFESSETRHHFREFYEDAISELESFGRIKTLRCCCNIEVHLRGNMYVEYYTEREAARAWRNLKGRWYAGKQLNCEFANLTSWRSAVCGMAKCPKGSRACNFLHTLRNPHDKYSIKSPPRRLKNTPQDANTSKRSEHRSKSKWEESVRDEDDKDRNWRWSESPEIELDCRSKASKKKRCRSTERERSQRSSRDKREQSERSSARSFRSMASSEKHRSSRKKAHNTEDQNEEVVSDSRSSKRRKEESKRKRVSENGHKEHRRKH</sequence>
<keyword evidence="3 6" id="KW-0863">Zinc-finger</keyword>
<proteinExistence type="predicted"/>
<dbReference type="GO" id="GO:0000398">
    <property type="term" value="P:mRNA splicing, via spliceosome"/>
    <property type="evidence" value="ECO:0007669"/>
    <property type="project" value="InterPro"/>
</dbReference>
<reference evidence="11" key="3">
    <citation type="submission" date="2018-07" db="EMBL/GenBank/DDBJ databases">
        <authorList>
            <person name="Mckenzie S.K."/>
            <person name="Kronauer D.J.C."/>
        </authorList>
    </citation>
    <scope>NUCLEOTIDE SEQUENCE</scope>
    <source>
        <strain evidence="11">Clonal line C1</strain>
    </source>
</reference>
<keyword evidence="4 6" id="KW-0862">Zinc</keyword>
<dbReference type="PRINTS" id="PR01848">
    <property type="entry name" value="U2AUXFACTOR"/>
</dbReference>
<evidence type="ECO:0000256" key="4">
    <source>
        <dbReference type="ARBA" id="ARBA00022833"/>
    </source>
</evidence>
<dbReference type="GO" id="GO:0089701">
    <property type="term" value="C:U2AF complex"/>
    <property type="evidence" value="ECO:0007669"/>
    <property type="project" value="InterPro"/>
</dbReference>
<reference evidence="11 13" key="2">
    <citation type="journal article" date="2018" name="Genome Res.">
        <title>The genomic architecture and molecular evolution of ant odorant receptors.</title>
        <authorList>
            <person name="McKenzie S.K."/>
            <person name="Kronauer D.J.C."/>
        </authorList>
    </citation>
    <scope>NUCLEOTIDE SEQUENCE [LARGE SCALE GENOMIC DNA]</scope>
    <source>
        <strain evidence="11">Clonal line C1</strain>
    </source>
</reference>
<dbReference type="SUPFAM" id="SSF54928">
    <property type="entry name" value="RNA-binding domain, RBD"/>
    <property type="match status" value="1"/>
</dbReference>
<dbReference type="Proteomes" id="UP000053097">
    <property type="component" value="Unassembled WGS sequence"/>
</dbReference>
<name>A0A026WTD8_OOCBI</name>
<feature type="region of interest" description="Disordered" evidence="8">
    <location>
        <begin position="381"/>
        <end position="417"/>
    </location>
</feature>
<feature type="compositionally biased region" description="Basic and acidic residues" evidence="8">
    <location>
        <begin position="450"/>
        <end position="472"/>
    </location>
</feature>
<evidence type="ECO:0000313" key="11">
    <source>
        <dbReference type="EMBL" id="RLU16945.1"/>
    </source>
</evidence>
<feature type="region of interest" description="Disordered" evidence="8">
    <location>
        <begin position="440"/>
        <end position="533"/>
    </location>
</feature>
<evidence type="ECO:0000256" key="5">
    <source>
        <dbReference type="ARBA" id="ARBA00022884"/>
    </source>
</evidence>
<feature type="coiled-coil region" evidence="7">
    <location>
        <begin position="71"/>
        <end position="198"/>
    </location>
</feature>
<evidence type="ECO:0000256" key="8">
    <source>
        <dbReference type="SAM" id="MobiDB-lite"/>
    </source>
</evidence>
<dbReference type="Gene3D" id="3.30.70.330">
    <property type="match status" value="1"/>
</dbReference>
<evidence type="ECO:0000256" key="6">
    <source>
        <dbReference type="PROSITE-ProRule" id="PRU00723"/>
    </source>
</evidence>
<dbReference type="STRING" id="2015173.A0A026WTD8"/>
<dbReference type="GO" id="GO:0003723">
    <property type="term" value="F:RNA binding"/>
    <property type="evidence" value="ECO:0007669"/>
    <property type="project" value="UniProtKB-KW"/>
</dbReference>
<keyword evidence="7" id="KW-0175">Coiled coil</keyword>
<dbReference type="InterPro" id="IPR012677">
    <property type="entry name" value="Nucleotide-bd_a/b_plait_sf"/>
</dbReference>
<dbReference type="EMBL" id="KK107111">
    <property type="protein sequence ID" value="EZA58931.1"/>
    <property type="molecule type" value="Genomic_DNA"/>
</dbReference>
<dbReference type="OrthoDB" id="75923at2759"/>
<keyword evidence="2" id="KW-0677">Repeat</keyword>
<dbReference type="InterPro" id="IPR035979">
    <property type="entry name" value="RBD_domain_sf"/>
</dbReference>
<keyword evidence="12" id="KW-1185">Reference proteome</keyword>
<dbReference type="PANTHER" id="PTHR12620">
    <property type="entry name" value="U2 SNRNP AUXILIARY FACTOR, SMALL SUBUNIT"/>
    <property type="match status" value="1"/>
</dbReference>
<keyword evidence="5" id="KW-0694">RNA-binding</keyword>
<evidence type="ECO:0000256" key="2">
    <source>
        <dbReference type="ARBA" id="ARBA00022737"/>
    </source>
</evidence>
<evidence type="ECO:0000259" key="9">
    <source>
        <dbReference type="PROSITE" id="PS50103"/>
    </source>
</evidence>
<dbReference type="PROSITE" id="PS50103">
    <property type="entry name" value="ZF_C3H1"/>
    <property type="match status" value="1"/>
</dbReference>
<protein>
    <submittedName>
        <fullName evidence="10">U2 small nuclear ribonucleoprotein auxiliary factor 35 kDa subunit-related protein</fullName>
    </submittedName>
</protein>
<reference evidence="10 12" key="1">
    <citation type="journal article" date="2014" name="Curr. Biol.">
        <title>The genome of the clonal raider ant Cerapachys biroi.</title>
        <authorList>
            <person name="Oxley P.R."/>
            <person name="Ji L."/>
            <person name="Fetter-Pruneda I."/>
            <person name="McKenzie S.K."/>
            <person name="Li C."/>
            <person name="Hu H."/>
            <person name="Zhang G."/>
            <person name="Kronauer D.J."/>
        </authorList>
    </citation>
    <scope>NUCLEOTIDE SEQUENCE [LARGE SCALE GENOMIC DNA]</scope>
</reference>
<feature type="zinc finger region" description="C3H1-type" evidence="6">
    <location>
        <begin position="213"/>
        <end position="241"/>
    </location>
</feature>
<accession>A0A026WTD8</accession>
<dbReference type="EMBL" id="QOIP01000011">
    <property type="protein sequence ID" value="RLU16945.1"/>
    <property type="molecule type" value="Genomic_DNA"/>
</dbReference>